<reference evidence="3" key="1">
    <citation type="submission" date="2022-11" db="UniProtKB">
        <authorList>
            <consortium name="WormBaseParasite"/>
        </authorList>
    </citation>
    <scope>IDENTIFICATION</scope>
</reference>
<dbReference type="WBParaSite" id="PDA_v2.g20399.t1">
    <property type="protein sequence ID" value="PDA_v2.g20399.t1"/>
    <property type="gene ID" value="PDA_v2.g20399"/>
</dbReference>
<keyword evidence="1" id="KW-0732">Signal</keyword>
<keyword evidence="2" id="KW-1185">Reference proteome</keyword>
<organism evidence="2 3">
    <name type="scientific">Panagrolaimus davidi</name>
    <dbReference type="NCBI Taxonomy" id="227884"/>
    <lineage>
        <taxon>Eukaryota</taxon>
        <taxon>Metazoa</taxon>
        <taxon>Ecdysozoa</taxon>
        <taxon>Nematoda</taxon>
        <taxon>Chromadorea</taxon>
        <taxon>Rhabditida</taxon>
        <taxon>Tylenchina</taxon>
        <taxon>Panagrolaimomorpha</taxon>
        <taxon>Panagrolaimoidea</taxon>
        <taxon>Panagrolaimidae</taxon>
        <taxon>Panagrolaimus</taxon>
    </lineage>
</organism>
<evidence type="ECO:0000313" key="3">
    <source>
        <dbReference type="WBParaSite" id="PDA_v2.g20399.t1"/>
    </source>
</evidence>
<feature type="signal peptide" evidence="1">
    <location>
        <begin position="1"/>
        <end position="20"/>
    </location>
</feature>
<accession>A0A914PVN4</accession>
<sequence>MKAFAILCVILLIISPVVVSFSLNPFSSKTTQPPYYDNAGYDSHHHNDHHNNGYNNGYGNGMYYNPPTTTRASYIKNALKGAGLGALASGAYTYYKNGKK</sequence>
<proteinExistence type="predicted"/>
<dbReference type="Proteomes" id="UP000887578">
    <property type="component" value="Unplaced"/>
</dbReference>
<dbReference type="AlphaFoldDB" id="A0A914PVN4"/>
<feature type="chain" id="PRO_5037012097" evidence="1">
    <location>
        <begin position="21"/>
        <end position="100"/>
    </location>
</feature>
<name>A0A914PVN4_9BILA</name>
<evidence type="ECO:0000256" key="1">
    <source>
        <dbReference type="SAM" id="SignalP"/>
    </source>
</evidence>
<protein>
    <submittedName>
        <fullName evidence="3">Uncharacterized protein</fullName>
    </submittedName>
</protein>
<evidence type="ECO:0000313" key="2">
    <source>
        <dbReference type="Proteomes" id="UP000887578"/>
    </source>
</evidence>